<proteinExistence type="predicted"/>
<name>A0A1J7J6H8_9PEZI</name>
<reference evidence="1 2" key="1">
    <citation type="submission" date="2016-10" db="EMBL/GenBank/DDBJ databases">
        <title>Draft genome sequence of Coniochaeta ligniaria NRRL30616, a lignocellulolytic fungus for bioabatement of inhibitors in plant biomass hydrolysates.</title>
        <authorList>
            <consortium name="DOE Joint Genome Institute"/>
            <person name="Jimenez D.J."/>
            <person name="Hector R.E."/>
            <person name="Riley R."/>
            <person name="Sun H."/>
            <person name="Grigoriev I.V."/>
            <person name="Van Elsas J.D."/>
            <person name="Nichols N.N."/>
        </authorList>
    </citation>
    <scope>NUCLEOTIDE SEQUENCE [LARGE SCALE GENOMIC DNA]</scope>
    <source>
        <strain evidence="1 2">NRRL 30616</strain>
    </source>
</reference>
<evidence type="ECO:0000313" key="1">
    <source>
        <dbReference type="EMBL" id="OIW28889.1"/>
    </source>
</evidence>
<organism evidence="1 2">
    <name type="scientific">Coniochaeta ligniaria NRRL 30616</name>
    <dbReference type="NCBI Taxonomy" id="1408157"/>
    <lineage>
        <taxon>Eukaryota</taxon>
        <taxon>Fungi</taxon>
        <taxon>Dikarya</taxon>
        <taxon>Ascomycota</taxon>
        <taxon>Pezizomycotina</taxon>
        <taxon>Sordariomycetes</taxon>
        <taxon>Sordariomycetidae</taxon>
        <taxon>Coniochaetales</taxon>
        <taxon>Coniochaetaceae</taxon>
        <taxon>Coniochaeta</taxon>
    </lineage>
</organism>
<dbReference type="AlphaFoldDB" id="A0A1J7J6H8"/>
<sequence length="154" mass="17474">MSDDSAQCQGASCRRLAGRIHVRRETDRLESAEVHCSSTDETVPRSFWQGKVQYPCTLSCAVSWRSGNLTRPQITMSGRSFPHPLENRNGRNLSKIFTPSAYPFFEIIQVWDLPVRPVKAESPQKLDNHVASLGNCLTRLTSRLHHRQSEAREP</sequence>
<protein>
    <submittedName>
        <fullName evidence="1">Uncharacterized protein</fullName>
    </submittedName>
</protein>
<dbReference type="Proteomes" id="UP000182658">
    <property type="component" value="Unassembled WGS sequence"/>
</dbReference>
<accession>A0A1J7J6H8</accession>
<dbReference type="InParanoid" id="A0A1J7J6H8"/>
<keyword evidence="2" id="KW-1185">Reference proteome</keyword>
<gene>
    <name evidence="1" type="ORF">CONLIGDRAFT_398233</name>
</gene>
<evidence type="ECO:0000313" key="2">
    <source>
        <dbReference type="Proteomes" id="UP000182658"/>
    </source>
</evidence>
<dbReference type="EMBL" id="KV875098">
    <property type="protein sequence ID" value="OIW28889.1"/>
    <property type="molecule type" value="Genomic_DNA"/>
</dbReference>